<dbReference type="EMBL" id="FTMD01000024">
    <property type="protein sequence ID" value="SIR62609.1"/>
    <property type="molecule type" value="Genomic_DNA"/>
</dbReference>
<dbReference type="Gene3D" id="1.20.120.1370">
    <property type="entry name" value="Regulator of RNA polymerase sigma(70) subunit, domain 4"/>
    <property type="match status" value="1"/>
</dbReference>
<evidence type="ECO:0000313" key="4">
    <source>
        <dbReference type="Proteomes" id="UP000186819"/>
    </source>
</evidence>
<dbReference type="InterPro" id="IPR038309">
    <property type="entry name" value="Rsd/AlgQ_sf"/>
</dbReference>
<keyword evidence="4" id="KW-1185">Reference proteome</keyword>
<proteinExistence type="predicted"/>
<reference evidence="4" key="1">
    <citation type="submission" date="2017-01" db="EMBL/GenBank/DDBJ databases">
        <authorList>
            <person name="Varghese N."/>
            <person name="Submissions S."/>
        </authorList>
    </citation>
    <scope>NUCLEOTIDE SEQUENCE [LARGE SCALE GENOMIC DNA]</scope>
    <source>
        <strain evidence="4">ATCC 51758</strain>
    </source>
</reference>
<evidence type="ECO:0000256" key="1">
    <source>
        <dbReference type="SAM" id="MobiDB-lite"/>
    </source>
</evidence>
<evidence type="ECO:0000313" key="3">
    <source>
        <dbReference type="EMBL" id="SIR62609.1"/>
    </source>
</evidence>
<feature type="domain" description="Hemerythrin-like" evidence="2">
    <location>
        <begin position="53"/>
        <end position="183"/>
    </location>
</feature>
<accession>A0A1N7CG98</accession>
<sequence length="187" mass="20463">MFLLDKLFGRIKGAAPAAVAAGDSSGPAPVRAPANPATGAAAPGTQIRHDPALISALMQDHVALLDIHAAIAAALDGGRLDVVQRRLEEFRIALMDHLLKENVRLYVYLEHSLRPDAVSHQLMREFRHEMDGIGRAVVDFLDKYKELGRHSELAGAFRKDLAAIGQALVSRIRREEDILYPMYLPAA</sequence>
<dbReference type="STRING" id="34027.SAMN05421829_12419"/>
<dbReference type="AlphaFoldDB" id="A0A1N7CG98"/>
<organism evidence="3 4">
    <name type="scientific">Aromatoleum tolulyticum</name>
    <dbReference type="NCBI Taxonomy" id="34027"/>
    <lineage>
        <taxon>Bacteria</taxon>
        <taxon>Pseudomonadati</taxon>
        <taxon>Pseudomonadota</taxon>
        <taxon>Betaproteobacteria</taxon>
        <taxon>Rhodocyclales</taxon>
        <taxon>Rhodocyclaceae</taxon>
        <taxon>Aromatoleum</taxon>
    </lineage>
</organism>
<name>A0A1N7CG98_9RHOO</name>
<feature type="region of interest" description="Disordered" evidence="1">
    <location>
        <begin position="19"/>
        <end position="43"/>
    </location>
</feature>
<evidence type="ECO:0000259" key="2">
    <source>
        <dbReference type="Pfam" id="PF01814"/>
    </source>
</evidence>
<protein>
    <submittedName>
        <fullName evidence="3">Hemerythrin HHE cation binding domain-containing protein</fullName>
    </submittedName>
</protein>
<dbReference type="InterPro" id="IPR012312">
    <property type="entry name" value="Hemerythrin-like"/>
</dbReference>
<gene>
    <name evidence="3" type="ORF">SAMN05421829_12419</name>
</gene>
<dbReference type="OrthoDB" id="8526133at2"/>
<dbReference type="Pfam" id="PF01814">
    <property type="entry name" value="Hemerythrin"/>
    <property type="match status" value="1"/>
</dbReference>
<dbReference type="Proteomes" id="UP000186819">
    <property type="component" value="Unassembled WGS sequence"/>
</dbReference>
<dbReference type="RefSeq" id="WP_076604379.1">
    <property type="nucleotide sequence ID" value="NZ_FTMD01000024.1"/>
</dbReference>